<dbReference type="GO" id="GO:0006071">
    <property type="term" value="P:glycerol metabolic process"/>
    <property type="evidence" value="ECO:0007669"/>
    <property type="project" value="InterPro"/>
</dbReference>
<proteinExistence type="inferred from homology"/>
<feature type="binding site" evidence="8">
    <location>
        <position position="224"/>
    </location>
    <ligand>
        <name>Mn(2+)</name>
        <dbReference type="ChEBI" id="CHEBI:29035"/>
        <label>2</label>
    </ligand>
</feature>
<dbReference type="GO" id="GO:0030145">
    <property type="term" value="F:manganese ion binding"/>
    <property type="evidence" value="ECO:0007669"/>
    <property type="project" value="UniProtKB-ARBA"/>
</dbReference>
<evidence type="ECO:0000256" key="7">
    <source>
        <dbReference type="PIRNR" id="PIRNR004532"/>
    </source>
</evidence>
<comment type="cofactor">
    <cofactor evidence="8">
        <name>Mn(2+)</name>
        <dbReference type="ChEBI" id="CHEBI:29035"/>
    </cofactor>
</comment>
<feature type="binding site" evidence="8">
    <location>
        <position position="97"/>
    </location>
    <ligand>
        <name>Mn(2+)</name>
        <dbReference type="ChEBI" id="CHEBI:29035"/>
        <label>2</label>
    </ligand>
</feature>
<dbReference type="FunFam" id="3.40.190.90:FF:000001">
    <property type="entry name" value="Fructose-1,6-bisphosphatase"/>
    <property type="match status" value="1"/>
</dbReference>
<dbReference type="GO" id="GO:0006094">
    <property type="term" value="P:gluconeogenesis"/>
    <property type="evidence" value="ECO:0007669"/>
    <property type="project" value="InterPro"/>
</dbReference>
<dbReference type="SUPFAM" id="SSF56655">
    <property type="entry name" value="Carbohydrate phosphatase"/>
    <property type="match status" value="1"/>
</dbReference>
<dbReference type="Pfam" id="PF03320">
    <property type="entry name" value="FBPase_glpX"/>
    <property type="match status" value="1"/>
</dbReference>
<name>A0A6I3KIK0_9HYPH</name>
<evidence type="ECO:0000256" key="8">
    <source>
        <dbReference type="PIRSR" id="PIRSR004532-1"/>
    </source>
</evidence>
<dbReference type="PANTHER" id="PTHR30447">
    <property type="entry name" value="FRUCTOSE-1,6-BISPHOSPHATASE CLASS 2"/>
    <property type="match status" value="1"/>
</dbReference>
<evidence type="ECO:0000256" key="2">
    <source>
        <dbReference type="ARBA" id="ARBA00008989"/>
    </source>
</evidence>
<dbReference type="Gene3D" id="3.40.190.90">
    <property type="match status" value="1"/>
</dbReference>
<organism evidence="10 11">
    <name type="scientific">Hyphomicrobium album</name>
    <dbReference type="NCBI Taxonomy" id="2665159"/>
    <lineage>
        <taxon>Bacteria</taxon>
        <taxon>Pseudomonadati</taxon>
        <taxon>Pseudomonadota</taxon>
        <taxon>Alphaproteobacteria</taxon>
        <taxon>Hyphomicrobiales</taxon>
        <taxon>Hyphomicrobiaceae</taxon>
        <taxon>Hyphomicrobium</taxon>
    </lineage>
</organism>
<dbReference type="GO" id="GO:0030388">
    <property type="term" value="P:fructose 1,6-bisphosphate metabolic process"/>
    <property type="evidence" value="ECO:0007669"/>
    <property type="project" value="TreeGrafter"/>
</dbReference>
<gene>
    <name evidence="10" type="primary">glpX</name>
    <name evidence="10" type="ORF">GIW81_04295</name>
</gene>
<dbReference type="Gene3D" id="3.30.540.10">
    <property type="entry name" value="Fructose-1,6-Bisphosphatase, subunit A, domain 1"/>
    <property type="match status" value="1"/>
</dbReference>
<feature type="binding site" evidence="8">
    <location>
        <position position="94"/>
    </location>
    <ligand>
        <name>Mn(2+)</name>
        <dbReference type="ChEBI" id="CHEBI:29035"/>
        <label>2</label>
    </ligand>
</feature>
<dbReference type="NCBIfam" id="TIGR00330">
    <property type="entry name" value="glpX"/>
    <property type="match status" value="1"/>
</dbReference>
<keyword evidence="6 7" id="KW-0119">Carbohydrate metabolism</keyword>
<dbReference type="GO" id="GO:0005829">
    <property type="term" value="C:cytosol"/>
    <property type="evidence" value="ECO:0007669"/>
    <property type="project" value="TreeGrafter"/>
</dbReference>
<dbReference type="InterPro" id="IPR004464">
    <property type="entry name" value="FBPase_class-2/SBPase"/>
</dbReference>
<evidence type="ECO:0000256" key="4">
    <source>
        <dbReference type="ARBA" id="ARBA00022801"/>
    </source>
</evidence>
<dbReference type="EMBL" id="WMBQ01000001">
    <property type="protein sequence ID" value="MTD93552.1"/>
    <property type="molecule type" value="Genomic_DNA"/>
</dbReference>
<protein>
    <recommendedName>
        <fullName evidence="7">Fructose-1,6-bisphosphatase</fullName>
    </recommendedName>
</protein>
<comment type="caution">
    <text evidence="10">The sequence shown here is derived from an EMBL/GenBank/DDBJ whole genome shotgun (WGS) entry which is preliminary data.</text>
</comment>
<evidence type="ECO:0000256" key="3">
    <source>
        <dbReference type="ARBA" id="ARBA00022723"/>
    </source>
</evidence>
<feature type="binding site" evidence="9">
    <location>
        <position position="128"/>
    </location>
    <ligand>
        <name>substrate</name>
    </ligand>
</feature>
<dbReference type="GO" id="GO:0042132">
    <property type="term" value="F:fructose 1,6-bisphosphate 1-phosphatase activity"/>
    <property type="evidence" value="ECO:0007669"/>
    <property type="project" value="UniProtKB-EC"/>
</dbReference>
<keyword evidence="4 10" id="KW-0378">Hydrolase</keyword>
<evidence type="ECO:0000313" key="11">
    <source>
        <dbReference type="Proteomes" id="UP000440694"/>
    </source>
</evidence>
<comment type="catalytic activity">
    <reaction evidence="1">
        <text>beta-D-fructose 1,6-bisphosphate + H2O = beta-D-fructose 6-phosphate + phosphate</text>
        <dbReference type="Rhea" id="RHEA:11064"/>
        <dbReference type="ChEBI" id="CHEBI:15377"/>
        <dbReference type="ChEBI" id="CHEBI:32966"/>
        <dbReference type="ChEBI" id="CHEBI:43474"/>
        <dbReference type="ChEBI" id="CHEBI:57634"/>
        <dbReference type="EC" id="3.1.3.11"/>
    </reaction>
</comment>
<feature type="binding site" evidence="9">
    <location>
        <begin position="196"/>
        <end position="198"/>
    </location>
    <ligand>
        <name>substrate</name>
    </ligand>
</feature>
<reference evidence="10 11" key="1">
    <citation type="submission" date="2019-11" db="EMBL/GenBank/DDBJ databases">
        <title>Identification of a novel strain.</title>
        <authorList>
            <person name="Xu Q."/>
            <person name="Wang G."/>
        </authorList>
    </citation>
    <scope>NUCLEOTIDE SEQUENCE [LARGE SCALE GENOMIC DNA]</scope>
    <source>
        <strain evidence="11">xq</strain>
    </source>
</reference>
<dbReference type="PANTHER" id="PTHR30447:SF0">
    <property type="entry name" value="FRUCTOSE-1,6-BISPHOSPHATASE 1 CLASS 2-RELATED"/>
    <property type="match status" value="1"/>
</dbReference>
<accession>A0A6I3KIK0</accession>
<feature type="binding site" evidence="9">
    <location>
        <begin position="174"/>
        <end position="176"/>
    </location>
    <ligand>
        <name>substrate</name>
    </ligand>
</feature>
<evidence type="ECO:0000256" key="9">
    <source>
        <dbReference type="PIRSR" id="PIRSR004532-2"/>
    </source>
</evidence>
<evidence type="ECO:0000313" key="10">
    <source>
        <dbReference type="EMBL" id="MTD93552.1"/>
    </source>
</evidence>
<dbReference type="PIRSF" id="PIRSF004532">
    <property type="entry name" value="GlpX"/>
    <property type="match status" value="1"/>
</dbReference>
<evidence type="ECO:0000256" key="6">
    <source>
        <dbReference type="ARBA" id="ARBA00023277"/>
    </source>
</evidence>
<feature type="binding site" evidence="8">
    <location>
        <position position="42"/>
    </location>
    <ligand>
        <name>Mn(2+)</name>
        <dbReference type="ChEBI" id="CHEBI:29035"/>
        <label>1</label>
    </ligand>
</feature>
<sequence length="329" mass="34038">MTDIGGNSGLDRVLVLEVTRVTEAAAIAAARLRGRGAEKAADKAAVDAMRRELAKLAIRGTVVIGEGEMDEAPMLYIGEQVGSGEGPEVDIAVDPLEGTTICAKSMPNALAVLAMSERGGLLHAPDMYMNKIAIGPGYAPGLVDLDAPAGDNIRALAKAKGVPVSDITACILDRPRHAELIAAVRAAGAAVQLIPDGDIAGIIWTTDPDETGIDIYLGAGGAPEGVLAAAALRCIGGQIQGRLMPSNDEERIRAAAMGITDINKKFVLEDMAAGDVIFSAAGVTDGSLLDGVRFHGEFAEVDSVVMRSKTGTVRRIKSKCRDVGGRFGV</sequence>
<feature type="binding site" evidence="8">
    <location>
        <position position="66"/>
    </location>
    <ligand>
        <name>Mn(2+)</name>
        <dbReference type="ChEBI" id="CHEBI:29035"/>
        <label>1</label>
    </ligand>
</feature>
<dbReference type="CDD" id="cd01516">
    <property type="entry name" value="FBPase_glpX"/>
    <property type="match status" value="1"/>
</dbReference>
<dbReference type="AlphaFoldDB" id="A0A6I3KIK0"/>
<dbReference type="Proteomes" id="UP000440694">
    <property type="component" value="Unassembled WGS sequence"/>
</dbReference>
<dbReference type="RefSeq" id="WP_154738083.1">
    <property type="nucleotide sequence ID" value="NZ_WMBQ01000001.1"/>
</dbReference>
<feature type="binding site" evidence="9">
    <location>
        <begin position="97"/>
        <end position="99"/>
    </location>
    <ligand>
        <name>substrate</name>
    </ligand>
</feature>
<keyword evidence="11" id="KW-1185">Reference proteome</keyword>
<feature type="binding site" evidence="9">
    <location>
        <position position="221"/>
    </location>
    <ligand>
        <name>substrate</name>
    </ligand>
</feature>
<evidence type="ECO:0000256" key="1">
    <source>
        <dbReference type="ARBA" id="ARBA00001273"/>
    </source>
</evidence>
<keyword evidence="5 8" id="KW-0464">Manganese</keyword>
<comment type="similarity">
    <text evidence="2 7">Belongs to the FBPase class 2 family.</text>
</comment>
<evidence type="ECO:0000256" key="5">
    <source>
        <dbReference type="ARBA" id="ARBA00023211"/>
    </source>
</evidence>
<keyword evidence="3 8" id="KW-0479">Metal-binding</keyword>